<dbReference type="Proteomes" id="UP000199415">
    <property type="component" value="Unassembled WGS sequence"/>
</dbReference>
<feature type="transmembrane region" description="Helical" evidence="2">
    <location>
        <begin position="66"/>
        <end position="87"/>
    </location>
</feature>
<protein>
    <submittedName>
        <fullName evidence="3">YggT family protein</fullName>
    </submittedName>
</protein>
<keyword evidence="4" id="KW-1185">Reference proteome</keyword>
<comment type="similarity">
    <text evidence="1">Belongs to the YggT family.</text>
</comment>
<evidence type="ECO:0000256" key="1">
    <source>
        <dbReference type="ARBA" id="ARBA00010894"/>
    </source>
</evidence>
<evidence type="ECO:0000313" key="4">
    <source>
        <dbReference type="Proteomes" id="UP000199415"/>
    </source>
</evidence>
<proteinExistence type="inferred from homology"/>
<evidence type="ECO:0000313" key="3">
    <source>
        <dbReference type="EMBL" id="SDF90517.1"/>
    </source>
</evidence>
<evidence type="ECO:0000256" key="2">
    <source>
        <dbReference type="SAM" id="Phobius"/>
    </source>
</evidence>
<reference evidence="3 4" key="1">
    <citation type="submission" date="2016-10" db="EMBL/GenBank/DDBJ databases">
        <authorList>
            <person name="de Groot N.N."/>
        </authorList>
    </citation>
    <scope>NUCLEOTIDE SEQUENCE [LARGE SCALE GENOMIC DNA]</scope>
    <source>
        <strain evidence="3 4">DSM 25584</strain>
    </source>
</reference>
<dbReference type="OrthoDB" id="9814445at2"/>
<dbReference type="GO" id="GO:0016020">
    <property type="term" value="C:membrane"/>
    <property type="evidence" value="ECO:0007669"/>
    <property type="project" value="InterPro"/>
</dbReference>
<feature type="transmembrane region" description="Helical" evidence="2">
    <location>
        <begin position="12"/>
        <end position="34"/>
    </location>
</feature>
<dbReference type="InterPro" id="IPR003425">
    <property type="entry name" value="CCB3/YggT"/>
</dbReference>
<sequence length="111" mass="12343">MQTVLLPLIQVVNIALQLYVWAIIISAIMSWLIAFDVINTRNQFVYMVVDFLWRITEPALRPIRQFLPNLGGIDISPIVLILGIFLLQRILGNVAMQLQTAGAPVAGGTPM</sequence>
<dbReference type="AlphaFoldDB" id="A0A1G7PW21"/>
<name>A0A1G7PW21_9PROT</name>
<dbReference type="STRING" id="1082479.SAMN05216241_103102"/>
<keyword evidence="2" id="KW-0472">Membrane</keyword>
<accession>A0A1G7PW21</accession>
<keyword evidence="2" id="KW-1133">Transmembrane helix</keyword>
<dbReference type="EMBL" id="FNCE01000003">
    <property type="protein sequence ID" value="SDF90517.1"/>
    <property type="molecule type" value="Genomic_DNA"/>
</dbReference>
<dbReference type="RefSeq" id="WP_090019239.1">
    <property type="nucleotide sequence ID" value="NZ_FNCE01000003.1"/>
</dbReference>
<gene>
    <name evidence="3" type="ORF">SAMN05216241_103102</name>
</gene>
<organism evidence="3 4">
    <name type="scientific">Limimonas halophila</name>
    <dbReference type="NCBI Taxonomy" id="1082479"/>
    <lineage>
        <taxon>Bacteria</taxon>
        <taxon>Pseudomonadati</taxon>
        <taxon>Pseudomonadota</taxon>
        <taxon>Alphaproteobacteria</taxon>
        <taxon>Rhodospirillales</taxon>
        <taxon>Rhodovibrionaceae</taxon>
        <taxon>Limimonas</taxon>
    </lineage>
</organism>
<dbReference type="PANTHER" id="PTHR33219:SF14">
    <property type="entry name" value="PROTEIN COFACTOR ASSEMBLY OF COMPLEX C SUBUNIT B CCB3, CHLOROPLASTIC-RELATED"/>
    <property type="match status" value="1"/>
</dbReference>
<keyword evidence="2" id="KW-0812">Transmembrane</keyword>
<dbReference type="Pfam" id="PF02325">
    <property type="entry name" value="CCB3_YggT"/>
    <property type="match status" value="1"/>
</dbReference>
<dbReference type="PANTHER" id="PTHR33219">
    <property type="entry name" value="YLMG HOMOLOG PROTEIN 2, CHLOROPLASTIC"/>
    <property type="match status" value="1"/>
</dbReference>